<dbReference type="GO" id="GO:0000077">
    <property type="term" value="P:DNA damage checkpoint signaling"/>
    <property type="evidence" value="ECO:0007669"/>
    <property type="project" value="TreeGrafter"/>
</dbReference>
<dbReference type="InterPro" id="IPR057927">
    <property type="entry name" value="RAD24-like_helical"/>
</dbReference>
<dbReference type="GeneID" id="30033137"/>
<comment type="subcellular location">
    <subcellularLocation>
        <location evidence="1">Nucleus</location>
    </subcellularLocation>
</comment>
<evidence type="ECO:0000256" key="4">
    <source>
        <dbReference type="ARBA" id="ARBA00022763"/>
    </source>
</evidence>
<sequence length="664" mass="73791">MIEFKPSNNSHLNPSNNDARQSQTSRTSFVDLVDELSSGSDDDGPFIAKKRRTLGISKTNDSGVSQLGSEKQPTLKSSLLERKKDNQGSHVSTTGNSAVTASSLGSFSKRVRFSKSFTRSTDSPEQADSANDSNDIPWLVKYAPRASSEVAIHTKKLAEIKSALIDMDTTGMSIARHLYRPRLLIISGPTSSSKTSAVTTLANELGYDDILEWHNHDRIENGKGTSESFEDFLTGAMFAGGSKEGSKKLVLVEDLPNISHYETKEKFNLALLQWINHPITGLNLPPLVLIVTEYDVPEETRRYGASRRTTGSVVTSSFATDSVIVERILAKKIINDPRVTRIKVQPINMTLMTKTLKNLVQKESTLFSKLPITKTELDKVIKSLANESGGDLRSAINSLEFWAKWQSSRTDTLKPTTKESSIDLFHALGRIIYGSHKDSKGVPVLSDSVVVESVLKDWENNNRDGTISLAILENYPGAHNSRMNMESICSIAELLSKCDTMVGYEIPTVMSDICFAGTRYKLGHAKLKSTEKPQFRPLVYPRDRKAHFKQLEISAEYLSYRASYAKDYGMMISRLDSVLYDGYFEASINNSMKRSVSNSSRSTVRRRPGGPIQSFSTIRAEQSEENEEDIRNEAVLPEATEPPPQTTKFTTFSDDDIEDSDNED</sequence>
<dbReference type="RefSeq" id="XP_018735543.1">
    <property type="nucleotide sequence ID" value="XM_018878217.1"/>
</dbReference>
<keyword evidence="3" id="KW-0547">Nucleotide-binding</keyword>
<dbReference type="GO" id="GO:0005634">
    <property type="term" value="C:nucleus"/>
    <property type="evidence" value="ECO:0007669"/>
    <property type="project" value="UniProtKB-SubCell"/>
</dbReference>
<evidence type="ECO:0000256" key="5">
    <source>
        <dbReference type="ARBA" id="ARBA00022840"/>
    </source>
</evidence>
<protein>
    <submittedName>
        <fullName evidence="10">Rad24p</fullName>
    </submittedName>
</protein>
<dbReference type="Proteomes" id="UP000189580">
    <property type="component" value="Chromosome a"/>
</dbReference>
<feature type="compositionally biased region" description="Low complexity" evidence="8">
    <location>
        <begin position="1"/>
        <end position="17"/>
    </location>
</feature>
<feature type="region of interest" description="Disordered" evidence="8">
    <location>
        <begin position="81"/>
        <end position="100"/>
    </location>
</feature>
<keyword evidence="11" id="KW-1185">Reference proteome</keyword>
<dbReference type="PANTHER" id="PTHR12172">
    <property type="entry name" value="CELL CYCLE CHECKPOINT PROTEIN RAD17"/>
    <property type="match status" value="1"/>
</dbReference>
<evidence type="ECO:0000259" key="9">
    <source>
        <dbReference type="Pfam" id="PF25812"/>
    </source>
</evidence>
<keyword evidence="4" id="KW-0227">DNA damage</keyword>
<feature type="domain" description="Checkpoint protein RAD24-like helical bundle" evidence="9">
    <location>
        <begin position="419"/>
        <end position="549"/>
    </location>
</feature>
<dbReference type="InterPro" id="IPR027417">
    <property type="entry name" value="P-loop_NTPase"/>
</dbReference>
<evidence type="ECO:0000256" key="1">
    <source>
        <dbReference type="ARBA" id="ARBA00004123"/>
    </source>
</evidence>
<dbReference type="EMBL" id="CP014501">
    <property type="protein sequence ID" value="ANB13066.1"/>
    <property type="molecule type" value="Genomic_DNA"/>
</dbReference>
<proteinExistence type="inferred from homology"/>
<organism evidence="10 11">
    <name type="scientific">Sugiyamaella lignohabitans</name>
    <dbReference type="NCBI Taxonomy" id="796027"/>
    <lineage>
        <taxon>Eukaryota</taxon>
        <taxon>Fungi</taxon>
        <taxon>Dikarya</taxon>
        <taxon>Ascomycota</taxon>
        <taxon>Saccharomycotina</taxon>
        <taxon>Dipodascomycetes</taxon>
        <taxon>Dipodascales</taxon>
        <taxon>Trichomonascaceae</taxon>
        <taxon>Sugiyamaella</taxon>
    </lineage>
</organism>
<evidence type="ECO:0000256" key="8">
    <source>
        <dbReference type="SAM" id="MobiDB-lite"/>
    </source>
</evidence>
<keyword evidence="6" id="KW-0539">Nucleus</keyword>
<dbReference type="Pfam" id="PF25812">
    <property type="entry name" value="RAD24_helical"/>
    <property type="match status" value="1"/>
</dbReference>
<dbReference type="KEGG" id="slb:AWJ20_1345"/>
<feature type="region of interest" description="Disordered" evidence="8">
    <location>
        <begin position="1"/>
        <end position="74"/>
    </location>
</feature>
<comment type="similarity">
    <text evidence="2">Belongs to the rad17/RAD24 family.</text>
</comment>
<keyword evidence="5" id="KW-0067">ATP-binding</keyword>
<dbReference type="AlphaFoldDB" id="A0A167DMB9"/>
<dbReference type="Pfam" id="PF03215">
    <property type="entry name" value="Rad17"/>
    <property type="match status" value="1"/>
</dbReference>
<dbReference type="GO" id="GO:0003689">
    <property type="term" value="F:DNA clamp loader activity"/>
    <property type="evidence" value="ECO:0007669"/>
    <property type="project" value="TreeGrafter"/>
</dbReference>
<name>A0A167DMB9_9ASCO</name>
<dbReference type="Gene3D" id="3.40.50.300">
    <property type="entry name" value="P-loop containing nucleotide triphosphate hydrolases"/>
    <property type="match status" value="1"/>
</dbReference>
<dbReference type="GO" id="GO:0005524">
    <property type="term" value="F:ATP binding"/>
    <property type="evidence" value="ECO:0007669"/>
    <property type="project" value="UniProtKB-KW"/>
</dbReference>
<dbReference type="GO" id="GO:0006281">
    <property type="term" value="P:DNA repair"/>
    <property type="evidence" value="ECO:0007669"/>
    <property type="project" value="InterPro"/>
</dbReference>
<feature type="compositionally biased region" description="Polar residues" evidence="8">
    <location>
        <begin position="56"/>
        <end position="74"/>
    </location>
</feature>
<gene>
    <name evidence="10" type="primary">RAD24</name>
    <name evidence="10" type="ORF">AWJ20_1345</name>
</gene>
<feature type="compositionally biased region" description="Polar residues" evidence="8">
    <location>
        <begin position="88"/>
        <end position="100"/>
    </location>
</feature>
<evidence type="ECO:0000256" key="7">
    <source>
        <dbReference type="ARBA" id="ARBA00023306"/>
    </source>
</evidence>
<feature type="compositionally biased region" description="Polar residues" evidence="8">
    <location>
        <begin position="18"/>
        <end position="28"/>
    </location>
</feature>
<reference evidence="10 11" key="1">
    <citation type="submission" date="2016-02" db="EMBL/GenBank/DDBJ databases">
        <title>Complete genome sequence and transcriptome regulation of the pentose utilising yeast Sugiyamaella lignohabitans.</title>
        <authorList>
            <person name="Bellasio M."/>
            <person name="Peymann A."/>
            <person name="Valli M."/>
            <person name="Sipitzky M."/>
            <person name="Graf A."/>
            <person name="Sauer M."/>
            <person name="Marx H."/>
            <person name="Mattanovich D."/>
        </authorList>
    </citation>
    <scope>NUCLEOTIDE SEQUENCE [LARGE SCALE GENOMIC DNA]</scope>
    <source>
        <strain evidence="10 11">CBS 10342</strain>
    </source>
</reference>
<dbReference type="InterPro" id="IPR004582">
    <property type="entry name" value="Checkpoint_prot_Rad17_Rad24"/>
</dbReference>
<feature type="region of interest" description="Disordered" evidence="8">
    <location>
        <begin position="594"/>
        <end position="664"/>
    </location>
</feature>
<evidence type="ECO:0000313" key="11">
    <source>
        <dbReference type="Proteomes" id="UP000189580"/>
    </source>
</evidence>
<keyword evidence="7" id="KW-0131">Cell cycle</keyword>
<accession>A0A167DMB9</accession>
<dbReference type="OrthoDB" id="10265971at2759"/>
<dbReference type="SUPFAM" id="SSF52540">
    <property type="entry name" value="P-loop containing nucleoside triphosphate hydrolases"/>
    <property type="match status" value="1"/>
</dbReference>
<dbReference type="PANTHER" id="PTHR12172:SF0">
    <property type="entry name" value="CELL CYCLE CHECKPOINT PROTEIN RAD17"/>
    <property type="match status" value="1"/>
</dbReference>
<evidence type="ECO:0000313" key="10">
    <source>
        <dbReference type="EMBL" id="ANB13066.1"/>
    </source>
</evidence>
<evidence type="ECO:0000256" key="2">
    <source>
        <dbReference type="ARBA" id="ARBA00006168"/>
    </source>
</evidence>
<feature type="compositionally biased region" description="Acidic residues" evidence="8">
    <location>
        <begin position="653"/>
        <end position="664"/>
    </location>
</feature>
<evidence type="ECO:0000256" key="6">
    <source>
        <dbReference type="ARBA" id="ARBA00023242"/>
    </source>
</evidence>
<dbReference type="GO" id="GO:0033314">
    <property type="term" value="P:mitotic DNA replication checkpoint signaling"/>
    <property type="evidence" value="ECO:0007669"/>
    <property type="project" value="TreeGrafter"/>
</dbReference>
<evidence type="ECO:0000256" key="3">
    <source>
        <dbReference type="ARBA" id="ARBA00022741"/>
    </source>
</evidence>
<dbReference type="GO" id="GO:0003682">
    <property type="term" value="F:chromatin binding"/>
    <property type="evidence" value="ECO:0007669"/>
    <property type="project" value="TreeGrafter"/>
</dbReference>